<dbReference type="PANTHER" id="PTHR44688:SF16">
    <property type="entry name" value="DNA-BINDING TRANSCRIPTIONAL ACTIVATOR DEVR_DOSR"/>
    <property type="match status" value="1"/>
</dbReference>
<dbReference type="InterPro" id="IPR016032">
    <property type="entry name" value="Sig_transdc_resp-reg_C-effctor"/>
</dbReference>
<dbReference type="RefSeq" id="WP_263541134.1">
    <property type="nucleotide sequence ID" value="NZ_JAOVZO020000011.1"/>
</dbReference>
<dbReference type="Pfam" id="PF00196">
    <property type="entry name" value="GerE"/>
    <property type="match status" value="1"/>
</dbReference>
<proteinExistence type="predicted"/>
<reference evidence="5" key="1">
    <citation type="submission" date="2023-02" db="EMBL/GenBank/DDBJ databases">
        <title>Tahibacter soli sp. nov. isolated from soil.</title>
        <authorList>
            <person name="Baek J.H."/>
            <person name="Lee J.K."/>
            <person name="Choi D.G."/>
            <person name="Jeon C.O."/>
        </authorList>
    </citation>
    <scope>NUCLEOTIDE SEQUENCE</scope>
    <source>
        <strain evidence="5">BL</strain>
    </source>
</reference>
<evidence type="ECO:0000313" key="5">
    <source>
        <dbReference type="EMBL" id="MDC8012562.1"/>
    </source>
</evidence>
<dbReference type="PROSITE" id="PS50043">
    <property type="entry name" value="HTH_LUXR_2"/>
    <property type="match status" value="1"/>
</dbReference>
<organism evidence="5 6">
    <name type="scientific">Tahibacter soli</name>
    <dbReference type="NCBI Taxonomy" id="2983605"/>
    <lineage>
        <taxon>Bacteria</taxon>
        <taxon>Pseudomonadati</taxon>
        <taxon>Pseudomonadota</taxon>
        <taxon>Gammaproteobacteria</taxon>
        <taxon>Lysobacterales</taxon>
        <taxon>Rhodanobacteraceae</taxon>
        <taxon>Tahibacter</taxon>
    </lineage>
</organism>
<dbReference type="Gene3D" id="1.10.10.10">
    <property type="entry name" value="Winged helix-like DNA-binding domain superfamily/Winged helix DNA-binding domain"/>
    <property type="match status" value="1"/>
</dbReference>
<dbReference type="PANTHER" id="PTHR44688">
    <property type="entry name" value="DNA-BINDING TRANSCRIPTIONAL ACTIVATOR DEVR_DOSR"/>
    <property type="match status" value="1"/>
</dbReference>
<dbReference type="SUPFAM" id="SSF46894">
    <property type="entry name" value="C-terminal effector domain of the bipartite response regulators"/>
    <property type="match status" value="1"/>
</dbReference>
<dbReference type="CDD" id="cd06170">
    <property type="entry name" value="LuxR_C_like"/>
    <property type="match status" value="1"/>
</dbReference>
<keyword evidence="3" id="KW-0804">Transcription</keyword>
<evidence type="ECO:0000256" key="3">
    <source>
        <dbReference type="ARBA" id="ARBA00023163"/>
    </source>
</evidence>
<name>A0A9X3YHT8_9GAMM</name>
<dbReference type="SMART" id="SM00421">
    <property type="entry name" value="HTH_LUXR"/>
    <property type="match status" value="1"/>
</dbReference>
<dbReference type="Proteomes" id="UP001139971">
    <property type="component" value="Unassembled WGS sequence"/>
</dbReference>
<accession>A0A9X3YHT8</accession>
<sequence>MSEATTDDIYRLWDELADFPVDRPDDAIDHLLARLCRIFDCGNALFAVVVRLPVPPEGDLLDGWRPRVARPLHPTPAVAASVKTRVDKLMKSEADAASIVAVAGNEPFLARLLFEVMPPEWFDGPFYRRHYLEVGHADQLSARCAISDDVRTHLFLYRGPDSPRFTADIKAPFTLAIRGLRWLQYRFVLSHGIHAASAPLTPAERAVLLALLGGKTEKQIAQATGKSRNTVHIHVKSIYYKFGVRNRPALTALWLGQGASGGKSKPAQ</sequence>
<evidence type="ECO:0000256" key="1">
    <source>
        <dbReference type="ARBA" id="ARBA00023015"/>
    </source>
</evidence>
<dbReference type="InterPro" id="IPR000792">
    <property type="entry name" value="Tscrpt_reg_LuxR_C"/>
</dbReference>
<evidence type="ECO:0000256" key="2">
    <source>
        <dbReference type="ARBA" id="ARBA00023125"/>
    </source>
</evidence>
<dbReference type="GO" id="GO:0006355">
    <property type="term" value="P:regulation of DNA-templated transcription"/>
    <property type="evidence" value="ECO:0007669"/>
    <property type="project" value="InterPro"/>
</dbReference>
<keyword evidence="1" id="KW-0805">Transcription regulation</keyword>
<dbReference type="EMBL" id="JAOVZO020000011">
    <property type="protein sequence ID" value="MDC8012562.1"/>
    <property type="molecule type" value="Genomic_DNA"/>
</dbReference>
<keyword evidence="6" id="KW-1185">Reference proteome</keyword>
<gene>
    <name evidence="5" type="ORF">OD750_008375</name>
</gene>
<dbReference type="InterPro" id="IPR036388">
    <property type="entry name" value="WH-like_DNA-bd_sf"/>
</dbReference>
<feature type="domain" description="HTH luxR-type" evidence="4">
    <location>
        <begin position="193"/>
        <end position="258"/>
    </location>
</feature>
<evidence type="ECO:0000313" key="6">
    <source>
        <dbReference type="Proteomes" id="UP001139971"/>
    </source>
</evidence>
<protein>
    <submittedName>
        <fullName evidence="5">Helix-turn-helix transcriptional regulator</fullName>
    </submittedName>
</protein>
<comment type="caution">
    <text evidence="5">The sequence shown here is derived from an EMBL/GenBank/DDBJ whole genome shotgun (WGS) entry which is preliminary data.</text>
</comment>
<evidence type="ECO:0000259" key="4">
    <source>
        <dbReference type="PROSITE" id="PS50043"/>
    </source>
</evidence>
<dbReference type="PRINTS" id="PR00038">
    <property type="entry name" value="HTHLUXR"/>
</dbReference>
<dbReference type="AlphaFoldDB" id="A0A9X3YHT8"/>
<keyword evidence="2" id="KW-0238">DNA-binding</keyword>
<dbReference type="GO" id="GO:0003677">
    <property type="term" value="F:DNA binding"/>
    <property type="evidence" value="ECO:0007669"/>
    <property type="project" value="UniProtKB-KW"/>
</dbReference>